<protein>
    <recommendedName>
        <fullName evidence="3">UDP-glycosyltransferase</fullName>
    </recommendedName>
</protein>
<proteinExistence type="predicted"/>
<reference evidence="1 2" key="1">
    <citation type="journal article" date="2016" name="Nat. Commun.">
        <title>Thousands of microbial genomes shed light on interconnected biogeochemical processes in an aquifer system.</title>
        <authorList>
            <person name="Anantharaman K."/>
            <person name="Brown C.T."/>
            <person name="Hug L.A."/>
            <person name="Sharon I."/>
            <person name="Castelle C.J."/>
            <person name="Probst A.J."/>
            <person name="Thomas B.C."/>
            <person name="Singh A."/>
            <person name="Wilkins M.J."/>
            <person name="Karaoz U."/>
            <person name="Brodie E.L."/>
            <person name="Williams K.H."/>
            <person name="Hubbard S.S."/>
            <person name="Banfield J.F."/>
        </authorList>
    </citation>
    <scope>NUCLEOTIDE SEQUENCE [LARGE SCALE GENOMIC DNA]</scope>
</reference>
<comment type="caution">
    <text evidence="1">The sequence shown here is derived from an EMBL/GenBank/DDBJ whole genome shotgun (WGS) entry which is preliminary data.</text>
</comment>
<evidence type="ECO:0008006" key="3">
    <source>
        <dbReference type="Google" id="ProtNLM"/>
    </source>
</evidence>
<evidence type="ECO:0000313" key="1">
    <source>
        <dbReference type="EMBL" id="OGZ95110.1"/>
    </source>
</evidence>
<organism evidence="1 2">
    <name type="scientific">Candidatus Sungbacteria bacterium RIFCSPHIGHO2_01_FULL_47_32</name>
    <dbReference type="NCBI Taxonomy" id="1802264"/>
    <lineage>
        <taxon>Bacteria</taxon>
        <taxon>Candidatus Sungiibacteriota</taxon>
    </lineage>
</organism>
<dbReference type="EMBL" id="MHQC01000017">
    <property type="protein sequence ID" value="OGZ95110.1"/>
    <property type="molecule type" value="Genomic_DNA"/>
</dbReference>
<sequence>MKTIFIPIYHGLQSVNILQTDAIHVLLSEPDTRVVVFCRPTKIAYYKERFKGYPNLVFESFVFELETTFIERILKFIGSNLLDTWDVYYLQRRRLMSIGKPFRYCAARVVSKILGNAKILRRLYRALDLRLNQRQVFGKYFEKYQPHVVFASDVLGVNDTIMLREAKKRCVFTIAMVRSWDNLTSKGVVRVQPDFLLVQTPRMFEEAVRLADMEPSHLEIVGVPSFDHYNGFVPDDPLLISKILSLSPGRPFILFSPLFEHYTESTVSILKYLETKINDGALPKELAVLVRYPPSYTSRKLDEFDGSKCIFFYQPGEHFPDTKTRFDWEFTKDDMRILANTIYHSKVTVNFVSTLTIESAVLDHPVVNIAFETMLHPSVNNSLRMLFKQQHIVPLLEIGGSKLAESYDELISHINSYLLDPTQDALGRKKIVEEYVPMFDGGTGRRIGKVILDRANKVPPRNV</sequence>
<dbReference type="AlphaFoldDB" id="A0A1G2K9G0"/>
<evidence type="ECO:0000313" key="2">
    <source>
        <dbReference type="Proteomes" id="UP000177152"/>
    </source>
</evidence>
<dbReference type="Proteomes" id="UP000177152">
    <property type="component" value="Unassembled WGS sequence"/>
</dbReference>
<name>A0A1G2K9G0_9BACT</name>
<accession>A0A1G2K9G0</accession>
<gene>
    <name evidence="1" type="ORF">A2633_06275</name>
</gene>